<dbReference type="Gene3D" id="1.10.150.240">
    <property type="entry name" value="Putative phosphatase, domain 2"/>
    <property type="match status" value="1"/>
</dbReference>
<sequence length="309" mass="34090">MSLLGPDDPPVDQILEAIDEMAAAPQPKVLLFDIGGVCVASPFQAILDYEISLGIPPGWVNYSISRSAPHGSWQKLERGEIPLDETFFASFNEDLHRPDRWRAFYARAAAANPSLPGRVPPLPTVDGRRLFNDMMAAAQAPDPWMFPALRKLRRSGRYVMGALSNTVMFPPGHRLHRADVLGEPLRSQFDVVVSSAHVGLRKPDPRVYRLAVDALDKFARENAGSERGRRGGWESGVQAGDVLFLDDIGENLRAAKEHGFATIRVRLGRAYEAVDELEKVTGLQLQGGHPRVAVRQPEMRGLRGSKANM</sequence>
<keyword evidence="2" id="KW-1185">Reference proteome</keyword>
<dbReference type="AlphaFoldDB" id="A0A8E5HS76"/>
<dbReference type="OrthoDB" id="1694274at2759"/>
<dbReference type="Pfam" id="PF00702">
    <property type="entry name" value="Hydrolase"/>
    <property type="match status" value="1"/>
</dbReference>
<protein>
    <recommendedName>
        <fullName evidence="3">Epoxide hydrolase</fullName>
    </recommendedName>
</protein>
<dbReference type="SUPFAM" id="SSF56784">
    <property type="entry name" value="HAD-like"/>
    <property type="match status" value="1"/>
</dbReference>
<dbReference type="Gene3D" id="3.40.50.1000">
    <property type="entry name" value="HAD superfamily/HAD-like"/>
    <property type="match status" value="1"/>
</dbReference>
<organism evidence="1 2">
    <name type="scientific">Ustilaginoidea virens</name>
    <name type="common">Rice false smut fungus</name>
    <name type="synonym">Villosiclava virens</name>
    <dbReference type="NCBI Taxonomy" id="1159556"/>
    <lineage>
        <taxon>Eukaryota</taxon>
        <taxon>Fungi</taxon>
        <taxon>Dikarya</taxon>
        <taxon>Ascomycota</taxon>
        <taxon>Pezizomycotina</taxon>
        <taxon>Sordariomycetes</taxon>
        <taxon>Hypocreomycetidae</taxon>
        <taxon>Hypocreales</taxon>
        <taxon>Clavicipitaceae</taxon>
        <taxon>Ustilaginoidea</taxon>
    </lineage>
</organism>
<dbReference type="CDD" id="cd02603">
    <property type="entry name" value="HAD_sEH-N_like"/>
    <property type="match status" value="1"/>
</dbReference>
<dbReference type="EMBL" id="CP072756">
    <property type="protein sequence ID" value="QUC20591.1"/>
    <property type="molecule type" value="Genomic_DNA"/>
</dbReference>
<dbReference type="InterPro" id="IPR023214">
    <property type="entry name" value="HAD_sf"/>
</dbReference>
<name>A0A8E5HS76_USTVR</name>
<accession>A0A8E5HS76</accession>
<dbReference type="InterPro" id="IPR036412">
    <property type="entry name" value="HAD-like_sf"/>
</dbReference>
<dbReference type="GeneID" id="66065610"/>
<dbReference type="InterPro" id="IPR052898">
    <property type="entry name" value="ACAD10-like"/>
</dbReference>
<dbReference type="InterPro" id="IPR023198">
    <property type="entry name" value="PGP-like_dom2"/>
</dbReference>
<reference evidence="1" key="1">
    <citation type="submission" date="2020-03" db="EMBL/GenBank/DDBJ databases">
        <title>A mixture of massive structural variations and highly conserved coding sequences in Ustilaginoidea virens genome.</title>
        <authorList>
            <person name="Zhang K."/>
            <person name="Zhao Z."/>
            <person name="Zhang Z."/>
            <person name="Li Y."/>
            <person name="Hsiang T."/>
            <person name="Sun W."/>
        </authorList>
    </citation>
    <scope>NUCLEOTIDE SEQUENCE</scope>
    <source>
        <strain evidence="1">UV-8b</strain>
    </source>
</reference>
<dbReference type="RefSeq" id="XP_042998264.1">
    <property type="nucleotide sequence ID" value="XM_043142330.1"/>
</dbReference>
<dbReference type="PANTHER" id="PTHR47829:SF1">
    <property type="entry name" value="HAD FAMILY PHOSPHATASE"/>
    <property type="match status" value="1"/>
</dbReference>
<dbReference type="PANTHER" id="PTHR47829">
    <property type="entry name" value="HYDROLASE, PUTATIVE (AFU_ORTHOLOGUE AFUA_1G12880)-RELATED"/>
    <property type="match status" value="1"/>
</dbReference>
<dbReference type="SFLD" id="SFLDG01129">
    <property type="entry name" value="C1.5:_HAD__Beta-PGM__Phosphata"/>
    <property type="match status" value="1"/>
</dbReference>
<evidence type="ECO:0008006" key="3">
    <source>
        <dbReference type="Google" id="ProtNLM"/>
    </source>
</evidence>
<dbReference type="Proteomes" id="UP000027002">
    <property type="component" value="Chromosome 4"/>
</dbReference>
<gene>
    <name evidence="1" type="ORF">UV8b_04832</name>
</gene>
<evidence type="ECO:0000313" key="2">
    <source>
        <dbReference type="Proteomes" id="UP000027002"/>
    </source>
</evidence>
<dbReference type="KEGG" id="uvi:66065610"/>
<dbReference type="SFLD" id="SFLDS00003">
    <property type="entry name" value="Haloacid_Dehalogenase"/>
    <property type="match status" value="1"/>
</dbReference>
<proteinExistence type="predicted"/>
<evidence type="ECO:0000313" key="1">
    <source>
        <dbReference type="EMBL" id="QUC20591.1"/>
    </source>
</evidence>